<accession>A0ABS4D4U3</accession>
<dbReference type="EMBL" id="SIJK02000002">
    <property type="protein sequence ID" value="MBP1464451.1"/>
    <property type="molecule type" value="Genomic_DNA"/>
</dbReference>
<dbReference type="Proteomes" id="UP001193081">
    <property type="component" value="Unassembled WGS sequence"/>
</dbReference>
<evidence type="ECO:0000313" key="3">
    <source>
        <dbReference type="EMBL" id="MBP1464451.1"/>
    </source>
</evidence>
<name>A0ABS4D4U3_9CHLR</name>
<keyword evidence="1" id="KW-0175">Coiled coil</keyword>
<keyword evidence="4" id="KW-1185">Reference proteome</keyword>
<sequence>MTDTTNETFKAIPTLVIGVGGTGLKVATYIKKSLQEANRNRLPERMALMVLDTERTARFQAGGWGRERDHNHATGPVKLDIGEYIALSGTILELGKAIKEEQIEAAGDPKARRGQPRRHLSSWFQAHHYLDQVAVDSSLWNLDIGAGRYRQFGRMALFARLKQFTDSLQSALGTIKKQEASKIHVHVIGSLSGGTGSALFVDVPHIVKQIASSAGFNQAPVVFGHFVLAEGFRGTPEVELNNADRKADYDARCFAALRELKRLQGAVINQIGGYPLTYDPQGSGVLNSPMTESPYSSVYLYDGQRDNNPINGLVIEQGLAPAIADVVVAYIDDRSGDTFCAHSVNFKSFYASARIPAGTPTFGSVGTYTIELPIYHITERWVHTLARELLNTLATPSQTDGDDVPIGLIANQPGGATREPLAAAEKWLKESNTALINKLTQWAIQSGHTPIIRQQVVDEILNQDAAAWQQHLAPSDAQWQAWVDEARAKLEGSLQEKESSYFVDHQQPGNTHEQRAANLRTEVDAKLRQMIGDSEDVWMRSGGDFRSALVRLGYHHVQSFNELLVKWLREMLNGDANVGSARECKQGKLGYVQAFLRHIDGLLKASSAMLKQAAEQSSTKRKATYDAIASDRRQAADKMAHGAGFLSGNLKEYRNISDDLAQFHKADIARKVVYDLVEQLQGIVEQALQEVELWVRILATARPVEGGMYGLLLEGLKAIDLDRAQAKNEVRWVIDDQEGNDQYIAECRDRYSRDRLDELLNTIEWKIGRPDSNSPLRIELHLQGKGMDRQAGAPEQRERGARNLARLLDRCRSFYAPAWSEMSVTAYLYQNWNYRVQDLAARVYDKSGYLLQLSDPNMPPPKQTDYLRVCMHGLSQEETNFLGQLRTAVATRFGTTTSIEERKKLSEGSVAAVGHDSRDRFKLTFIMFGDLIQAHQMTSYRAAQPSYHQISGSETAWRPLHILPAENNALAIERALQTASREMQQRRRELDDKVVTLLEDDDRFRIGMRCLAYGQTDYDWQLAGARGVLLHKYTPSDRQGKSCWRLTVEPTGQRYADGRVYNNLGMLATPDHYQLTPYADEPDLLQAFVQLVCVGKDYVTKSDLEWGRIEATLEQMMLAHLQIWRGKPDPGWTPAGRTVNDASLRNEAMEQAAQIIRLRGLIEKCQQELQRYAWAWRPEGKTPERVSDEERARVQQFVDLWTAIRGVANEEMANLSRRFVQLAIWKGAIPFEQLDLDSDVGSVDQDGEVQPEQPRATPSAPTLQPEQPRVTPSAPASTWICSQGHENSSEKNFCTECREKRPDVAIAPLDAPILDPLPPLSPLPPAPGLPSEPSTPKSPKPTRVCAGPDHHPLAEGVNFCPICGKPPFVEAVLPPRVCAGSDHHPLAEGVNFCPICGKPPFVEAVLPPRVCAGSDHHPLAEGVNFCPICGKPPFVEAVLPPRV</sequence>
<feature type="region of interest" description="Disordered" evidence="2">
    <location>
        <begin position="1239"/>
        <end position="1276"/>
    </location>
</feature>
<dbReference type="Pfam" id="PF13809">
    <property type="entry name" value="Tubulin_2"/>
    <property type="match status" value="1"/>
</dbReference>
<reference evidence="3 4" key="1">
    <citation type="submission" date="2021-03" db="EMBL/GenBank/DDBJ databases">
        <authorList>
            <person name="Grouzdev D.S."/>
        </authorList>
    </citation>
    <scope>NUCLEOTIDE SEQUENCE [LARGE SCALE GENOMIC DNA]</scope>
    <source>
        <strain evidence="3 4">M50-1</strain>
    </source>
</reference>
<gene>
    <name evidence="3" type="ORF">EYB53_001900</name>
</gene>
<evidence type="ECO:0000313" key="4">
    <source>
        <dbReference type="Proteomes" id="UP001193081"/>
    </source>
</evidence>
<evidence type="ECO:0000256" key="1">
    <source>
        <dbReference type="SAM" id="Coils"/>
    </source>
</evidence>
<feature type="region of interest" description="Disordered" evidence="2">
    <location>
        <begin position="1311"/>
        <end position="1347"/>
    </location>
</feature>
<comment type="caution">
    <text evidence="3">The sequence shown here is derived from an EMBL/GenBank/DDBJ whole genome shotgun (WGS) entry which is preliminary data.</text>
</comment>
<organism evidence="3 4">
    <name type="scientific">Candidatus Chloroploca mongolica</name>
    <dbReference type="NCBI Taxonomy" id="2528176"/>
    <lineage>
        <taxon>Bacteria</taxon>
        <taxon>Bacillati</taxon>
        <taxon>Chloroflexota</taxon>
        <taxon>Chloroflexia</taxon>
        <taxon>Chloroflexales</taxon>
        <taxon>Chloroflexineae</taxon>
        <taxon>Oscillochloridaceae</taxon>
        <taxon>Candidatus Chloroploca</taxon>
    </lineage>
</organism>
<evidence type="ECO:0008006" key="5">
    <source>
        <dbReference type="Google" id="ProtNLM"/>
    </source>
</evidence>
<protein>
    <recommendedName>
        <fullName evidence="5">RanBP2-type domain-containing protein</fullName>
    </recommendedName>
</protein>
<dbReference type="InterPro" id="IPR036525">
    <property type="entry name" value="Tubulin/FtsZ_GTPase_sf"/>
</dbReference>
<evidence type="ECO:0000256" key="2">
    <source>
        <dbReference type="SAM" id="MobiDB-lite"/>
    </source>
</evidence>
<feature type="compositionally biased region" description="Pro residues" evidence="2">
    <location>
        <begin position="1315"/>
        <end position="1330"/>
    </location>
</feature>
<feature type="coiled-coil region" evidence="1">
    <location>
        <begin position="969"/>
        <end position="1000"/>
    </location>
</feature>
<proteinExistence type="predicted"/>
<dbReference type="InterPro" id="IPR025904">
    <property type="entry name" value="Tubulin-like"/>
</dbReference>
<feature type="non-terminal residue" evidence="3">
    <location>
        <position position="1443"/>
    </location>
</feature>
<dbReference type="Gene3D" id="3.40.50.1440">
    <property type="entry name" value="Tubulin/FtsZ, GTPase domain"/>
    <property type="match status" value="1"/>
</dbReference>
<dbReference type="RefSeq" id="WP_167857208.1">
    <property type="nucleotide sequence ID" value="NZ_SIJK02000002.1"/>
</dbReference>